<evidence type="ECO:0008006" key="3">
    <source>
        <dbReference type="Google" id="ProtNLM"/>
    </source>
</evidence>
<dbReference type="SUPFAM" id="SSF52317">
    <property type="entry name" value="Class I glutamine amidotransferase-like"/>
    <property type="match status" value="1"/>
</dbReference>
<reference evidence="1" key="1">
    <citation type="submission" date="2022-10" db="EMBL/GenBank/DDBJ databases">
        <title>YIM 151497 complete genome.</title>
        <authorList>
            <person name="Chen X."/>
        </authorList>
    </citation>
    <scope>NUCLEOTIDE SEQUENCE</scope>
    <source>
        <strain evidence="1">YIM 151497</strain>
    </source>
</reference>
<dbReference type="RefSeq" id="WP_264226171.1">
    <property type="nucleotide sequence ID" value="NZ_CP107716.1"/>
</dbReference>
<proteinExistence type="predicted"/>
<dbReference type="Gene3D" id="3.40.50.880">
    <property type="match status" value="1"/>
</dbReference>
<protein>
    <recommendedName>
        <fullName evidence="3">GlxA family transcriptional regulator</fullName>
    </recommendedName>
</protein>
<dbReference type="EMBL" id="CP107716">
    <property type="protein sequence ID" value="UYQ72542.1"/>
    <property type="molecule type" value="Genomic_DNA"/>
</dbReference>
<dbReference type="InterPro" id="IPR029062">
    <property type="entry name" value="Class_I_gatase-like"/>
</dbReference>
<accession>A0ABY6IPK5</accession>
<sequence>MRIVIFVPSDVHSLELAGLTDVFAEANARAASNFYEVAIVAEDDSVVPCASGLRVLPDIAFDAYEGSPTRFSWREASEFQCRRASGSPTG</sequence>
<dbReference type="Proteomes" id="UP001163882">
    <property type="component" value="Chromosome"/>
</dbReference>
<evidence type="ECO:0000313" key="2">
    <source>
        <dbReference type="Proteomes" id="UP001163882"/>
    </source>
</evidence>
<keyword evidence="2" id="KW-1185">Reference proteome</keyword>
<evidence type="ECO:0000313" key="1">
    <source>
        <dbReference type="EMBL" id="UYQ72542.1"/>
    </source>
</evidence>
<organism evidence="1 2">
    <name type="scientific">Pelagibacterium flavum</name>
    <dbReference type="NCBI Taxonomy" id="2984530"/>
    <lineage>
        <taxon>Bacteria</taxon>
        <taxon>Pseudomonadati</taxon>
        <taxon>Pseudomonadota</taxon>
        <taxon>Alphaproteobacteria</taxon>
        <taxon>Hyphomicrobiales</taxon>
        <taxon>Devosiaceae</taxon>
        <taxon>Pelagibacterium</taxon>
    </lineage>
</organism>
<gene>
    <name evidence="1" type="ORF">OF122_01770</name>
</gene>
<name>A0ABY6IPK5_9HYPH</name>